<sequence length="347" mass="39388">MEDEKNTRTFYERTFGWLPKIPLNRKATETPDSDLAFESTSGAEVVKNPAQRQKSKKPWWIKALRLLVVTLLVLGVKFYFWGGTPVDAAYEMKMVNDPDVLAEGSACDLFRELKAQQSALLDTPGEKILYHTDTVAENGVRTTMEIKTTVGKGVRLGNAADVNLDDLIHFEILTQQQARLVFSDGTCDVYDLGGVLRLVQEKDKCHLFQAITQDGVTYEYFNIMYTESFEKIKCEEGTFYRARLSISKAKCPAGNSLVNCGTDFFSRHVYNKLRKQLEFMDPNVDYKYRREYELYPCKCVGAEDSPAVNADQIRLDPEAPTTIVINEETDLEALFEGMVLDTIEGER</sequence>
<evidence type="ECO:0000256" key="1">
    <source>
        <dbReference type="SAM" id="Phobius"/>
    </source>
</evidence>
<dbReference type="AlphaFoldDB" id="A0A2D0N014"/>
<organism evidence="2 3">
    <name type="scientific">Flavilitoribacter nigricans (strain ATCC 23147 / DSM 23189 / NBRC 102662 / NCIMB 1420 / SS-2)</name>
    <name type="common">Lewinella nigricans</name>
    <dbReference type="NCBI Taxonomy" id="1122177"/>
    <lineage>
        <taxon>Bacteria</taxon>
        <taxon>Pseudomonadati</taxon>
        <taxon>Bacteroidota</taxon>
        <taxon>Saprospiria</taxon>
        <taxon>Saprospirales</taxon>
        <taxon>Lewinellaceae</taxon>
        <taxon>Flavilitoribacter</taxon>
    </lineage>
</organism>
<keyword evidence="3" id="KW-1185">Reference proteome</keyword>
<name>A0A2D0N014_FLAN2</name>
<dbReference type="Proteomes" id="UP000223913">
    <property type="component" value="Unassembled WGS sequence"/>
</dbReference>
<keyword evidence="1" id="KW-0812">Transmembrane</keyword>
<proteinExistence type="predicted"/>
<keyword evidence="1" id="KW-1133">Transmembrane helix</keyword>
<keyword evidence="1" id="KW-0472">Membrane</keyword>
<evidence type="ECO:0000313" key="3">
    <source>
        <dbReference type="Proteomes" id="UP000223913"/>
    </source>
</evidence>
<reference evidence="2 3" key="1">
    <citation type="submission" date="2017-10" db="EMBL/GenBank/DDBJ databases">
        <title>The draft genome sequence of Lewinella nigricans NBRC 102662.</title>
        <authorList>
            <person name="Wang K."/>
        </authorList>
    </citation>
    <scope>NUCLEOTIDE SEQUENCE [LARGE SCALE GENOMIC DNA]</scope>
    <source>
        <strain evidence="2 3">NBRC 102662</strain>
    </source>
</reference>
<dbReference type="RefSeq" id="WP_099154772.1">
    <property type="nucleotide sequence ID" value="NZ_PDUD01000048.1"/>
</dbReference>
<dbReference type="EMBL" id="PDUD01000048">
    <property type="protein sequence ID" value="PHN01882.1"/>
    <property type="molecule type" value="Genomic_DNA"/>
</dbReference>
<evidence type="ECO:0000313" key="2">
    <source>
        <dbReference type="EMBL" id="PHN01882.1"/>
    </source>
</evidence>
<feature type="transmembrane region" description="Helical" evidence="1">
    <location>
        <begin position="63"/>
        <end position="82"/>
    </location>
</feature>
<accession>A0A2D0N014</accession>
<protein>
    <submittedName>
        <fullName evidence="2">Uncharacterized protein</fullName>
    </submittedName>
</protein>
<comment type="caution">
    <text evidence="2">The sequence shown here is derived from an EMBL/GenBank/DDBJ whole genome shotgun (WGS) entry which is preliminary data.</text>
</comment>
<gene>
    <name evidence="2" type="ORF">CRP01_35185</name>
</gene>